<evidence type="ECO:0000313" key="3">
    <source>
        <dbReference type="Proteomes" id="UP001519363"/>
    </source>
</evidence>
<feature type="compositionally biased region" description="Basic and acidic residues" evidence="1">
    <location>
        <begin position="48"/>
        <end position="57"/>
    </location>
</feature>
<evidence type="ECO:0000313" key="2">
    <source>
        <dbReference type="EMBL" id="MBP2471410.1"/>
    </source>
</evidence>
<proteinExistence type="predicted"/>
<reference evidence="2 3" key="1">
    <citation type="submission" date="2021-03" db="EMBL/GenBank/DDBJ databases">
        <title>Sequencing the genomes of 1000 actinobacteria strains.</title>
        <authorList>
            <person name="Klenk H.-P."/>
        </authorList>
    </citation>
    <scope>NUCLEOTIDE SEQUENCE [LARGE SCALE GENOMIC DNA]</scope>
    <source>
        <strain evidence="2 3">DSM 44580</strain>
    </source>
</reference>
<dbReference type="RefSeq" id="WP_169733893.1">
    <property type="nucleotide sequence ID" value="NZ_JAGIOO010000001.1"/>
</dbReference>
<gene>
    <name evidence="2" type="ORF">JOF53_000282</name>
</gene>
<organism evidence="2 3">
    <name type="scientific">Crossiella equi</name>
    <dbReference type="NCBI Taxonomy" id="130796"/>
    <lineage>
        <taxon>Bacteria</taxon>
        <taxon>Bacillati</taxon>
        <taxon>Actinomycetota</taxon>
        <taxon>Actinomycetes</taxon>
        <taxon>Pseudonocardiales</taxon>
        <taxon>Pseudonocardiaceae</taxon>
        <taxon>Crossiella</taxon>
    </lineage>
</organism>
<feature type="region of interest" description="Disordered" evidence="1">
    <location>
        <begin position="1"/>
        <end position="57"/>
    </location>
</feature>
<dbReference type="EMBL" id="JAGIOO010000001">
    <property type="protein sequence ID" value="MBP2471410.1"/>
    <property type="molecule type" value="Genomic_DNA"/>
</dbReference>
<accession>A0ABS5A4A9</accession>
<name>A0ABS5A4A9_9PSEU</name>
<sequence length="57" mass="6140">MAQLGELFPGRKIGKVTSDEDGTGEKFDPGPLDLDSGVVRFTPRPKPKAAEPDDARE</sequence>
<keyword evidence="3" id="KW-1185">Reference proteome</keyword>
<comment type="caution">
    <text evidence="2">The sequence shown here is derived from an EMBL/GenBank/DDBJ whole genome shotgun (WGS) entry which is preliminary data.</text>
</comment>
<dbReference type="Proteomes" id="UP001519363">
    <property type="component" value="Unassembled WGS sequence"/>
</dbReference>
<protein>
    <submittedName>
        <fullName evidence="2">Uncharacterized protein</fullName>
    </submittedName>
</protein>
<evidence type="ECO:0000256" key="1">
    <source>
        <dbReference type="SAM" id="MobiDB-lite"/>
    </source>
</evidence>